<feature type="region of interest" description="Disordered" evidence="1">
    <location>
        <begin position="245"/>
        <end position="281"/>
    </location>
</feature>
<protein>
    <submittedName>
        <fullName evidence="2">Uncharacterized protein</fullName>
    </submittedName>
</protein>
<dbReference type="AlphaFoldDB" id="A0A6N2NBQ7"/>
<sequence>MARHHPIQWKGGVTRQSPGFPPLPVGEKEMHEKALTQTGQNNRWTCIVSVLKKNNQSMCLSRLHVCALWPVFTVNDWLKPINTTRLHDACSWLIFAIRESHGPALHHALLSCITSSVRSISLISLSSSSQKGLLYCRQESSAHSSTQRDHVPQIFHKLFKEAREETSFPATKNSSNVSEKAAAKGREIILLKYRGDHRRSERVVGESGESGLKYSWPFSFLCRKDVAKACFYSTLDLKRFNSHNVRPQHCTRSRKMEQEETTAARGQATSSNRVDSAAHAVNNKVLPVSDSTLSSSDRKNEKSCTLEKKEKVKGDKAKAISRMKELLRWAAAAKSDKAGKFIGRKVLQLRGRATLKAVPDDEELSIDSPKISFRWNIESCSTTSSACSAISKASSKNMDLNILSLNSTPVHDRKGNWITTDSDRGARAVKKLKGPTMVILHGN</sequence>
<evidence type="ECO:0000256" key="1">
    <source>
        <dbReference type="SAM" id="MobiDB-lite"/>
    </source>
</evidence>
<accession>A0A6N2NBQ7</accession>
<organism evidence="2">
    <name type="scientific">Salix viminalis</name>
    <name type="common">Common osier</name>
    <name type="synonym">Basket willow</name>
    <dbReference type="NCBI Taxonomy" id="40686"/>
    <lineage>
        <taxon>Eukaryota</taxon>
        <taxon>Viridiplantae</taxon>
        <taxon>Streptophyta</taxon>
        <taxon>Embryophyta</taxon>
        <taxon>Tracheophyta</taxon>
        <taxon>Spermatophyta</taxon>
        <taxon>Magnoliopsida</taxon>
        <taxon>eudicotyledons</taxon>
        <taxon>Gunneridae</taxon>
        <taxon>Pentapetalae</taxon>
        <taxon>rosids</taxon>
        <taxon>fabids</taxon>
        <taxon>Malpighiales</taxon>
        <taxon>Salicaceae</taxon>
        <taxon>Saliceae</taxon>
        <taxon>Salix</taxon>
    </lineage>
</organism>
<dbReference type="PANTHER" id="PTHR36038">
    <property type="entry name" value="OS06G0102750 PROTEIN"/>
    <property type="match status" value="1"/>
</dbReference>
<gene>
    <name evidence="2" type="ORF">SVIM_LOCUS437508</name>
</gene>
<name>A0A6N2NBQ7_SALVM</name>
<dbReference type="PANTHER" id="PTHR36038:SF3">
    <property type="entry name" value="OVATE FAMILY PROTEIN"/>
    <property type="match status" value="1"/>
</dbReference>
<proteinExistence type="predicted"/>
<reference evidence="2" key="1">
    <citation type="submission" date="2019-03" db="EMBL/GenBank/DDBJ databases">
        <authorList>
            <person name="Mank J."/>
            <person name="Almeida P."/>
        </authorList>
    </citation>
    <scope>NUCLEOTIDE SEQUENCE</scope>
    <source>
        <strain evidence="2">78183</strain>
    </source>
</reference>
<dbReference type="EMBL" id="CAADRP010002040">
    <property type="protein sequence ID" value="VFU59389.1"/>
    <property type="molecule type" value="Genomic_DNA"/>
</dbReference>
<evidence type="ECO:0000313" key="2">
    <source>
        <dbReference type="EMBL" id="VFU59389.1"/>
    </source>
</evidence>
<feature type="region of interest" description="Disordered" evidence="1">
    <location>
        <begin position="1"/>
        <end position="26"/>
    </location>
</feature>